<dbReference type="Pfam" id="PF09495">
    <property type="entry name" value="DUF2462"/>
    <property type="match status" value="1"/>
</dbReference>
<comment type="similarity">
    <text evidence="1">Belongs to the UPF0390 family.</text>
</comment>
<dbReference type="PANTHER" id="PTHR16967">
    <property type="entry name" value="LEYDIG CELL TUMOR 10 KDA PROTEIN HOMOLOG"/>
    <property type="match status" value="1"/>
</dbReference>
<organism evidence="3 4">
    <name type="scientific">Anopheles quadriannulatus</name>
    <name type="common">Mosquito</name>
    <dbReference type="NCBI Taxonomy" id="34691"/>
    <lineage>
        <taxon>Eukaryota</taxon>
        <taxon>Metazoa</taxon>
        <taxon>Ecdysozoa</taxon>
        <taxon>Arthropoda</taxon>
        <taxon>Hexapoda</taxon>
        <taxon>Insecta</taxon>
        <taxon>Pterygota</taxon>
        <taxon>Neoptera</taxon>
        <taxon>Endopterygota</taxon>
        <taxon>Diptera</taxon>
        <taxon>Nematocera</taxon>
        <taxon>Culicoidea</taxon>
        <taxon>Culicidae</taxon>
        <taxon>Anophelinae</taxon>
        <taxon>Anopheles</taxon>
    </lineage>
</organism>
<keyword evidence="4" id="KW-1185">Reference proteome</keyword>
<evidence type="ECO:0000313" key="3">
    <source>
        <dbReference type="EnsemblMetazoa" id="AQUA002136-PA"/>
    </source>
</evidence>
<protein>
    <submittedName>
        <fullName evidence="3">Uncharacterized protein</fullName>
    </submittedName>
</protein>
<dbReference type="AlphaFoldDB" id="A0A182WX76"/>
<dbReference type="VEuPathDB" id="VectorBase:AQUA002136"/>
<reference evidence="3" key="1">
    <citation type="submission" date="2020-05" db="UniProtKB">
        <authorList>
            <consortium name="EnsemblMetazoa"/>
        </authorList>
    </citation>
    <scope>IDENTIFICATION</scope>
    <source>
        <strain evidence="3">SANGQUA</strain>
    </source>
</reference>
<accession>A0A182WX76</accession>
<dbReference type="EnsemblMetazoa" id="AQUA002136-RA">
    <property type="protein sequence ID" value="AQUA002136-PA"/>
    <property type="gene ID" value="AQUA002136"/>
</dbReference>
<proteinExistence type="inferred from homology"/>
<feature type="compositionally biased region" description="Basic residues" evidence="2">
    <location>
        <begin position="37"/>
        <end position="59"/>
    </location>
</feature>
<evidence type="ECO:0000256" key="1">
    <source>
        <dbReference type="ARBA" id="ARBA00006802"/>
    </source>
</evidence>
<dbReference type="PANTHER" id="PTHR16967:SF1">
    <property type="entry name" value="LEYDIG CELL TUMOR 10 KDA PROTEIN HOMOLOG"/>
    <property type="match status" value="1"/>
</dbReference>
<dbReference type="Proteomes" id="UP000076407">
    <property type="component" value="Unassembled WGS sequence"/>
</dbReference>
<dbReference type="InterPro" id="IPR019034">
    <property type="entry name" value="UPF0390"/>
</dbReference>
<feature type="region of interest" description="Disordered" evidence="2">
    <location>
        <begin position="21"/>
        <end position="60"/>
    </location>
</feature>
<evidence type="ECO:0000256" key="2">
    <source>
        <dbReference type="SAM" id="MobiDB-lite"/>
    </source>
</evidence>
<name>A0A182WX76_ANOQN</name>
<evidence type="ECO:0000313" key="4">
    <source>
        <dbReference type="Proteomes" id="UP000076407"/>
    </source>
</evidence>
<feature type="region of interest" description="Disordered" evidence="2">
    <location>
        <begin position="96"/>
        <end position="121"/>
    </location>
</feature>
<sequence length="121" mass="13482">MFVYVCSSAAYQNENGTKMAQGKLKVKSKQPPNAKKAANKKKGTAFNKRKNAPIQSKKHKFEEAHKLKQVITKTVNKKNEDDIRKVAYEGQTKLSQAQLAVQEHHRKQAENDASEAGSSKG</sequence>